<keyword evidence="2" id="KW-1185">Reference proteome</keyword>
<dbReference type="AlphaFoldDB" id="C0R912"/>
<dbReference type="EMBL" id="CP001440">
    <property type="protein sequence ID" value="ACN53044.1"/>
    <property type="molecule type" value="Genomic_DNA"/>
</dbReference>
<name>C0R912_BORVA</name>
<evidence type="ECO:0000313" key="1">
    <source>
        <dbReference type="EMBL" id="ACN53044.1"/>
    </source>
</evidence>
<accession>C0R912</accession>
<sequence length="67" mass="7924">MTSFVKTILKIVKLDNRKVIFSKAINEISKKSKNFLEIERKNVYNFKDATQYGKVFITKNIKNQKIK</sequence>
<geneLocation type="plasmid" evidence="1 2">
    <name>VS116_lp28-3</name>
</geneLocation>
<dbReference type="RefSeq" id="WP_015899309.1">
    <property type="nucleotide sequence ID" value="NC_012185.1"/>
</dbReference>
<dbReference type="Proteomes" id="UP000006163">
    <property type="component" value="Plasmid VS116_lp28-3"/>
</dbReference>
<dbReference type="HOGENOM" id="CLU_2803959_0_0_12"/>
<reference evidence="1 2" key="1">
    <citation type="journal article" date="2012" name="J. Bacteriol.">
        <title>Whole-Genome Sequences of Borrelia bissettii, Borrelia valaisiana, and Borrelia spielmanii.</title>
        <authorList>
            <person name="Schutzer S.E."/>
            <person name="Fraser-Liggett C.M."/>
            <person name="Qiu W.G."/>
            <person name="Kraiczy P."/>
            <person name="Mongodin E.F."/>
            <person name="Dunn J.J."/>
            <person name="Luft B.J."/>
            <person name="Casjens S.R."/>
        </authorList>
    </citation>
    <scope>NUCLEOTIDE SEQUENCE [LARGE SCALE GENOMIC DNA]</scope>
    <source>
        <strain evidence="1 2">VS116</strain>
        <plasmid evidence="1">VS116_lp28-3</plasmid>
    </source>
</reference>
<protein>
    <submittedName>
        <fullName evidence="1">Uncharacterized protein</fullName>
    </submittedName>
</protein>
<gene>
    <name evidence="1" type="ORF">BVAVS116_H0097</name>
</gene>
<proteinExistence type="predicted"/>
<dbReference type="GeneID" id="63641896"/>
<organism evidence="1 2">
    <name type="scientific">Borreliella valaisiana VS116</name>
    <dbReference type="NCBI Taxonomy" id="445987"/>
    <lineage>
        <taxon>Bacteria</taxon>
        <taxon>Pseudomonadati</taxon>
        <taxon>Spirochaetota</taxon>
        <taxon>Spirochaetia</taxon>
        <taxon>Spirochaetales</taxon>
        <taxon>Borreliaceae</taxon>
        <taxon>Borreliella</taxon>
    </lineage>
</organism>
<evidence type="ECO:0000313" key="2">
    <source>
        <dbReference type="Proteomes" id="UP000006163"/>
    </source>
</evidence>
<keyword evidence="1" id="KW-0614">Plasmid</keyword>